<evidence type="ECO:0000256" key="1">
    <source>
        <dbReference type="ARBA" id="ARBA00004123"/>
    </source>
</evidence>
<dbReference type="InterPro" id="IPR019473">
    <property type="entry name" value="TFIID_su8_C"/>
</dbReference>
<dbReference type="CDD" id="cd00076">
    <property type="entry name" value="HFD_SF"/>
    <property type="match status" value="1"/>
</dbReference>
<evidence type="ECO:0000256" key="5">
    <source>
        <dbReference type="ARBA" id="ARBA00023163"/>
    </source>
</evidence>
<feature type="region of interest" description="Disordered" evidence="8">
    <location>
        <begin position="240"/>
        <end position="269"/>
    </location>
</feature>
<dbReference type="GO" id="GO:0046982">
    <property type="term" value="F:protein heterodimerization activity"/>
    <property type="evidence" value="ECO:0007669"/>
    <property type="project" value="InterPro"/>
</dbReference>
<keyword evidence="7" id="KW-0175">Coiled coil</keyword>
<dbReference type="InterPro" id="IPR009072">
    <property type="entry name" value="Histone-fold"/>
</dbReference>
<feature type="region of interest" description="Disordered" evidence="8">
    <location>
        <begin position="388"/>
        <end position="453"/>
    </location>
</feature>
<evidence type="ECO:0000256" key="4">
    <source>
        <dbReference type="ARBA" id="ARBA00023015"/>
    </source>
</evidence>
<feature type="compositionally biased region" description="Polar residues" evidence="8">
    <location>
        <begin position="421"/>
        <end position="432"/>
    </location>
</feature>
<sequence>EIRYNQRSKFVNDKKLAVMDISNDRDPMDYILEASLCVLLETLGINHVTESALCELTNWAVRYMNKLFTNLHKISEIQRRRQASKMDLKLLLQQGMFNLEEIAIEKQASMKISKTNKSVIKQIDDEAKKLNSVLDKPADDDILTESDPAFVFFNDISALVSEVSSNAETAKSYIPSWMPPLPPDHTYKATPKYPNVLTDPRKLKEKLVEEGRVGEKALYHIMKLEDNGGVKEMVQLENESFSDLEDEEEDQEQDKEEDKEEEEKDESTKFDIVEFAAKRMKTLEKRRLEEEQRFESRIASDEAKLGKDLGFYTQNEKLPEKYNEKLNAFYTLKYEEVEKNLIRQKRRREKMLQREELKRQKIEEASAKAQEVGRFEFNEFDEDLDFDMDDVRFEDVDQPHSENTDNVPRSSEGLRKDHVPVSTNPSETIETTDSVEEKPSITPQETVTVIKQE</sequence>
<evidence type="ECO:0000313" key="11">
    <source>
        <dbReference type="Proteomes" id="UP000094801"/>
    </source>
</evidence>
<evidence type="ECO:0000256" key="3">
    <source>
        <dbReference type="ARBA" id="ARBA00017307"/>
    </source>
</evidence>
<gene>
    <name evidence="10" type="ORF">CANARDRAFT_188325</name>
</gene>
<evidence type="ECO:0000256" key="7">
    <source>
        <dbReference type="SAM" id="Coils"/>
    </source>
</evidence>
<keyword evidence="4" id="KW-0805">Transcription regulation</keyword>
<proteinExistence type="inferred from homology"/>
<keyword evidence="6" id="KW-0539">Nucleus</keyword>
<feature type="non-terminal residue" evidence="10">
    <location>
        <position position="453"/>
    </location>
</feature>
<dbReference type="InterPro" id="IPR037818">
    <property type="entry name" value="TAF8"/>
</dbReference>
<feature type="compositionally biased region" description="Basic and acidic residues" evidence="8">
    <location>
        <begin position="389"/>
        <end position="403"/>
    </location>
</feature>
<dbReference type="PANTHER" id="PTHR46469:SF1">
    <property type="entry name" value="TRANSCRIPTION INITIATION FACTOR TFIID SUBUNIT 8"/>
    <property type="match status" value="1"/>
</dbReference>
<comment type="similarity">
    <text evidence="2">Belongs to the TAF8 family.</text>
</comment>
<reference evidence="11" key="1">
    <citation type="submission" date="2016-04" db="EMBL/GenBank/DDBJ databases">
        <title>Comparative genomics of biotechnologically important yeasts.</title>
        <authorList>
            <consortium name="DOE Joint Genome Institute"/>
            <person name="Riley R."/>
            <person name="Haridas S."/>
            <person name="Wolfe K.H."/>
            <person name="Lopes M.R."/>
            <person name="Hittinger C.T."/>
            <person name="Goker M."/>
            <person name="Salamov A."/>
            <person name="Wisecaver J."/>
            <person name="Long T.M."/>
            <person name="Aerts A.L."/>
            <person name="Barry K."/>
            <person name="Choi C."/>
            <person name="Clum A."/>
            <person name="Coughlan A.Y."/>
            <person name="Deshpande S."/>
            <person name="Douglass A.P."/>
            <person name="Hanson S.J."/>
            <person name="Klenk H.-P."/>
            <person name="Labutti K."/>
            <person name="Lapidus A."/>
            <person name="Lindquist E."/>
            <person name="Lipzen A."/>
            <person name="Meier-Kolthoff J.P."/>
            <person name="Ohm R.A."/>
            <person name="Otillar R.P."/>
            <person name="Pangilinan J."/>
            <person name="Peng Y."/>
            <person name="Rokas A."/>
            <person name="Rosa C.A."/>
            <person name="Scheuner C."/>
            <person name="Sibirny A.A."/>
            <person name="Slot J.C."/>
            <person name="Stielow J.B."/>
            <person name="Sun H."/>
            <person name="Kurtzman C.P."/>
            <person name="Blackwell M."/>
            <person name="Grigoriev I.V."/>
            <person name="Jeffries T.W."/>
        </authorList>
    </citation>
    <scope>NUCLEOTIDE SEQUENCE [LARGE SCALE GENOMIC DNA]</scope>
    <source>
        <strain evidence="11">NRRL YB-2248</strain>
    </source>
</reference>
<dbReference type="AlphaFoldDB" id="A0A1E4T6G3"/>
<feature type="domain" description="Transcription factor TFIID subunit 8 C-terminal" evidence="9">
    <location>
        <begin position="173"/>
        <end position="220"/>
    </location>
</feature>
<feature type="compositionally biased region" description="Polar residues" evidence="8">
    <location>
        <begin position="441"/>
        <end position="453"/>
    </location>
</feature>
<accession>A0A1E4T6G3</accession>
<keyword evidence="11" id="KW-1185">Reference proteome</keyword>
<evidence type="ECO:0000256" key="2">
    <source>
        <dbReference type="ARBA" id="ARBA00008767"/>
    </source>
</evidence>
<feature type="non-terminal residue" evidence="10">
    <location>
        <position position="1"/>
    </location>
</feature>
<dbReference type="PANTHER" id="PTHR46469">
    <property type="entry name" value="TRANSCRIPTION INITIATION FACTOR TFIID SUBUNIT 8"/>
    <property type="match status" value="1"/>
</dbReference>
<dbReference type="EMBL" id="KV453848">
    <property type="protein sequence ID" value="ODV87350.1"/>
    <property type="molecule type" value="Genomic_DNA"/>
</dbReference>
<dbReference type="GO" id="GO:0006367">
    <property type="term" value="P:transcription initiation at RNA polymerase II promoter"/>
    <property type="evidence" value="ECO:0007669"/>
    <property type="project" value="TreeGrafter"/>
</dbReference>
<evidence type="ECO:0000256" key="6">
    <source>
        <dbReference type="ARBA" id="ARBA00023242"/>
    </source>
</evidence>
<dbReference type="OrthoDB" id="2193813at2759"/>
<dbReference type="Pfam" id="PF10406">
    <property type="entry name" value="TAF8_C"/>
    <property type="match status" value="1"/>
</dbReference>
<name>A0A1E4T6G3_9ASCO</name>
<comment type="subcellular location">
    <subcellularLocation>
        <location evidence="1">Nucleus</location>
    </subcellularLocation>
</comment>
<evidence type="ECO:0000256" key="8">
    <source>
        <dbReference type="SAM" id="MobiDB-lite"/>
    </source>
</evidence>
<dbReference type="Gene3D" id="1.10.20.10">
    <property type="entry name" value="Histone, subunit A"/>
    <property type="match status" value="1"/>
</dbReference>
<protein>
    <recommendedName>
        <fullName evidence="3">Transcription initiation factor TFIID subunit 8</fullName>
    </recommendedName>
</protein>
<evidence type="ECO:0000259" key="9">
    <source>
        <dbReference type="Pfam" id="PF10406"/>
    </source>
</evidence>
<dbReference type="Proteomes" id="UP000094801">
    <property type="component" value="Unassembled WGS sequence"/>
</dbReference>
<organism evidence="10 11">
    <name type="scientific">[Candida] arabinofermentans NRRL YB-2248</name>
    <dbReference type="NCBI Taxonomy" id="983967"/>
    <lineage>
        <taxon>Eukaryota</taxon>
        <taxon>Fungi</taxon>
        <taxon>Dikarya</taxon>
        <taxon>Ascomycota</taxon>
        <taxon>Saccharomycotina</taxon>
        <taxon>Pichiomycetes</taxon>
        <taxon>Pichiales</taxon>
        <taxon>Pichiaceae</taxon>
        <taxon>Ogataea</taxon>
        <taxon>Ogataea/Candida clade</taxon>
    </lineage>
</organism>
<dbReference type="STRING" id="983967.A0A1E4T6G3"/>
<feature type="coiled-coil region" evidence="7">
    <location>
        <begin position="334"/>
        <end position="372"/>
    </location>
</feature>
<evidence type="ECO:0000313" key="10">
    <source>
        <dbReference type="EMBL" id="ODV87350.1"/>
    </source>
</evidence>
<feature type="compositionally biased region" description="Acidic residues" evidence="8">
    <location>
        <begin position="240"/>
        <end position="265"/>
    </location>
</feature>
<dbReference type="GO" id="GO:0005669">
    <property type="term" value="C:transcription factor TFIID complex"/>
    <property type="evidence" value="ECO:0007669"/>
    <property type="project" value="InterPro"/>
</dbReference>
<dbReference type="CDD" id="cd08049">
    <property type="entry name" value="TAF8"/>
    <property type="match status" value="1"/>
</dbReference>
<keyword evidence="5" id="KW-0804">Transcription</keyword>